<name>A0A2R4CC45_9BURK</name>
<dbReference type="KEGG" id="masz:C9I28_17185"/>
<keyword evidence="8" id="KW-1185">Reference proteome</keyword>
<feature type="transmembrane region" description="Helical" evidence="5">
    <location>
        <begin position="291"/>
        <end position="318"/>
    </location>
</feature>
<feature type="transmembrane region" description="Helical" evidence="5">
    <location>
        <begin position="338"/>
        <end position="357"/>
    </location>
</feature>
<evidence type="ECO:0000313" key="7">
    <source>
        <dbReference type="EMBL" id="AVR97179.1"/>
    </source>
</evidence>
<dbReference type="SMART" id="SM00100">
    <property type="entry name" value="cNMP"/>
    <property type="match status" value="1"/>
</dbReference>
<evidence type="ECO:0000256" key="2">
    <source>
        <dbReference type="ARBA" id="ARBA00022692"/>
    </source>
</evidence>
<evidence type="ECO:0000313" key="8">
    <source>
        <dbReference type="Proteomes" id="UP000240505"/>
    </source>
</evidence>
<evidence type="ECO:0000256" key="4">
    <source>
        <dbReference type="ARBA" id="ARBA00023136"/>
    </source>
</evidence>
<organism evidence="7 8">
    <name type="scientific">Pseudoduganella armeniaca</name>
    <dbReference type="NCBI Taxonomy" id="2072590"/>
    <lineage>
        <taxon>Bacteria</taxon>
        <taxon>Pseudomonadati</taxon>
        <taxon>Pseudomonadota</taxon>
        <taxon>Betaproteobacteria</taxon>
        <taxon>Burkholderiales</taxon>
        <taxon>Oxalobacteraceae</taxon>
        <taxon>Telluria group</taxon>
        <taxon>Pseudoduganella</taxon>
    </lineage>
</organism>
<dbReference type="EMBL" id="CP028324">
    <property type="protein sequence ID" value="AVR97179.1"/>
    <property type="molecule type" value="Genomic_DNA"/>
</dbReference>
<feature type="transmembrane region" description="Helical" evidence="5">
    <location>
        <begin position="175"/>
        <end position="193"/>
    </location>
</feature>
<dbReference type="Pfam" id="PF00027">
    <property type="entry name" value="cNMP_binding"/>
    <property type="match status" value="1"/>
</dbReference>
<evidence type="ECO:0000259" key="6">
    <source>
        <dbReference type="PROSITE" id="PS50042"/>
    </source>
</evidence>
<feature type="domain" description="Cyclic nucleotide-binding" evidence="6">
    <location>
        <begin position="33"/>
        <end position="147"/>
    </location>
</feature>
<feature type="transmembrane region" description="Helical" evidence="5">
    <location>
        <begin position="520"/>
        <end position="538"/>
    </location>
</feature>
<sequence>MPTSPHAAAHFLSPRHASTRHDGLAACLLADSVLCRCSKLSLPRLLAHATCREVDAGTVICQAGAPADTLYLLMAGSVRLVSPAGREVADTVTRFGEEAACGAQYYLNSAVATSAARLLCIPHGATASLVRDNPRLKTALLLALASQQAERPLVSVREAGAAGGAAGYRAHAVPGWLLTILLPLAVLAFGARLGVTPGGVIFLAIFSATIVMWVFSLLDDYIPVLFALLATVLTGLVPVPVVLSGFASDGFLMALSTLALGTVVVSSGLGYRAMLMMLHRLPNRQAWHNVGLLVMGLVLTPIIPTANGRVALLAPFYVDMVDSLKLRRQGKSATRMALTCFGGTSLFSAIFLTSKSVNFVVLGLSSPQAQDRFQWMGWLHAALVTGAMLLFLNCIAGAIWLRNGERGRLSVRRVAAQRAMLGPINTREWAALAGIAFMMLGIVTSSVHRVQPPWLAFAMLFGLLVCGTLDKTELKEKVDWTFLLYLSGMTGIVAAFNHLGLDRQLGAALPDLGAVMRDNFSLFAVLLFVLVNLLRLMVPTNATAVLLATILMPLANVSGVNEWLVGFMILLFSESWFFPYQCSYYLQLQAINLADPMYDEKRFLRFNAVLNGARLLAVLASVPYWKWQGIL</sequence>
<evidence type="ECO:0000256" key="5">
    <source>
        <dbReference type="SAM" id="Phobius"/>
    </source>
</evidence>
<dbReference type="Proteomes" id="UP000240505">
    <property type="component" value="Chromosome"/>
</dbReference>
<dbReference type="SUPFAM" id="SSF51206">
    <property type="entry name" value="cAMP-binding domain-like"/>
    <property type="match status" value="1"/>
</dbReference>
<reference evidence="7 8" key="1">
    <citation type="submission" date="2018-03" db="EMBL/GenBank/DDBJ databases">
        <title>Massilia armeniaca sp. nov., isolated from desert soil.</title>
        <authorList>
            <person name="Huang H."/>
            <person name="Ren M."/>
        </authorList>
    </citation>
    <scope>NUCLEOTIDE SEQUENCE [LARGE SCALE GENOMIC DNA]</scope>
    <source>
        <strain evidence="7 8">ZMN-3</strain>
    </source>
</reference>
<dbReference type="InterPro" id="IPR014710">
    <property type="entry name" value="RmlC-like_jellyroll"/>
</dbReference>
<dbReference type="Pfam" id="PF00939">
    <property type="entry name" value="Na_sulph_symp"/>
    <property type="match status" value="1"/>
</dbReference>
<feature type="transmembrane region" description="Helical" evidence="5">
    <location>
        <begin position="453"/>
        <end position="470"/>
    </location>
</feature>
<dbReference type="PROSITE" id="PS50042">
    <property type="entry name" value="CNMP_BINDING_3"/>
    <property type="match status" value="1"/>
</dbReference>
<feature type="transmembrane region" description="Helical" evidence="5">
    <location>
        <begin position="377"/>
        <end position="401"/>
    </location>
</feature>
<evidence type="ECO:0000256" key="1">
    <source>
        <dbReference type="ARBA" id="ARBA00004141"/>
    </source>
</evidence>
<dbReference type="RefSeq" id="WP_107142528.1">
    <property type="nucleotide sequence ID" value="NZ_CP028324.1"/>
</dbReference>
<dbReference type="InterPro" id="IPR001898">
    <property type="entry name" value="SLC13A/DASS"/>
</dbReference>
<comment type="subcellular location">
    <subcellularLocation>
        <location evidence="1">Membrane</location>
        <topology evidence="1">Multi-pass membrane protein</topology>
    </subcellularLocation>
</comment>
<gene>
    <name evidence="7" type="ORF">C9I28_17185</name>
</gene>
<feature type="transmembrane region" description="Helical" evidence="5">
    <location>
        <begin position="482"/>
        <end position="500"/>
    </location>
</feature>
<dbReference type="GO" id="GO:0022857">
    <property type="term" value="F:transmembrane transporter activity"/>
    <property type="evidence" value="ECO:0007669"/>
    <property type="project" value="InterPro"/>
</dbReference>
<feature type="transmembrane region" description="Helical" evidence="5">
    <location>
        <begin position="545"/>
        <end position="571"/>
    </location>
</feature>
<dbReference type="AlphaFoldDB" id="A0A2R4CC45"/>
<dbReference type="GO" id="GO:0016020">
    <property type="term" value="C:membrane"/>
    <property type="evidence" value="ECO:0007669"/>
    <property type="project" value="UniProtKB-SubCell"/>
</dbReference>
<dbReference type="CDD" id="cd00038">
    <property type="entry name" value="CAP_ED"/>
    <property type="match status" value="1"/>
</dbReference>
<dbReference type="OrthoDB" id="8740737at2"/>
<dbReference type="PROSITE" id="PS00888">
    <property type="entry name" value="CNMP_BINDING_1"/>
    <property type="match status" value="1"/>
</dbReference>
<feature type="transmembrane region" description="Helical" evidence="5">
    <location>
        <begin position="250"/>
        <end position="271"/>
    </location>
</feature>
<dbReference type="Gene3D" id="2.60.120.10">
    <property type="entry name" value="Jelly Rolls"/>
    <property type="match status" value="1"/>
</dbReference>
<feature type="transmembrane region" description="Helical" evidence="5">
    <location>
        <begin position="429"/>
        <end position="447"/>
    </location>
</feature>
<accession>A0A2R4CC45</accession>
<proteinExistence type="predicted"/>
<dbReference type="InterPro" id="IPR018490">
    <property type="entry name" value="cNMP-bd_dom_sf"/>
</dbReference>
<keyword evidence="2 5" id="KW-0812">Transmembrane</keyword>
<feature type="transmembrane region" description="Helical" evidence="5">
    <location>
        <begin position="200"/>
        <end position="218"/>
    </location>
</feature>
<evidence type="ECO:0000256" key="3">
    <source>
        <dbReference type="ARBA" id="ARBA00022989"/>
    </source>
</evidence>
<keyword evidence="3 5" id="KW-1133">Transmembrane helix</keyword>
<feature type="transmembrane region" description="Helical" evidence="5">
    <location>
        <begin position="224"/>
        <end position="243"/>
    </location>
</feature>
<dbReference type="InterPro" id="IPR000595">
    <property type="entry name" value="cNMP-bd_dom"/>
</dbReference>
<dbReference type="InterPro" id="IPR018488">
    <property type="entry name" value="cNMP-bd_CS"/>
</dbReference>
<protein>
    <recommendedName>
        <fullName evidence="6">Cyclic nucleotide-binding domain-containing protein</fullName>
    </recommendedName>
</protein>
<keyword evidence="4 5" id="KW-0472">Membrane</keyword>